<evidence type="ECO:0000256" key="7">
    <source>
        <dbReference type="SAM" id="MobiDB-lite"/>
    </source>
</evidence>
<dbReference type="PROSITE" id="PS01359">
    <property type="entry name" value="ZF_PHD_1"/>
    <property type="match status" value="1"/>
</dbReference>
<dbReference type="AlphaFoldDB" id="A0A2Z6NXE7"/>
<dbReference type="GO" id="GO:0044027">
    <property type="term" value="P:negative regulation of gene expression via chromosomal CpG island methylation"/>
    <property type="evidence" value="ECO:0007669"/>
    <property type="project" value="TreeGrafter"/>
</dbReference>
<keyword evidence="2 6" id="KW-0863">Zinc-finger</keyword>
<proteinExistence type="predicted"/>
<feature type="domain" description="RING-type" evidence="8">
    <location>
        <begin position="126"/>
        <end position="165"/>
    </location>
</feature>
<keyword evidence="1" id="KW-0479">Metal-binding</keyword>
<dbReference type="InterPro" id="IPR027370">
    <property type="entry name" value="Znf-RING_euk"/>
</dbReference>
<dbReference type="InterPro" id="IPR045134">
    <property type="entry name" value="UHRF1/2-like"/>
</dbReference>
<dbReference type="EMBL" id="DF974476">
    <property type="protein sequence ID" value="GAU48818.1"/>
    <property type="molecule type" value="Genomic_DNA"/>
</dbReference>
<dbReference type="SUPFAM" id="SSF88697">
    <property type="entry name" value="PUA domain-like"/>
    <property type="match status" value="1"/>
</dbReference>
<reference evidence="10" key="1">
    <citation type="journal article" date="2017" name="Front. Plant Sci.">
        <title>Climate Clever Clovers: New Paradigm to Reduce the Environmental Footprint of Ruminants by Breeding Low Methanogenic Forages Utilizing Haplotype Variation.</title>
        <authorList>
            <person name="Kaur P."/>
            <person name="Appels R."/>
            <person name="Bayer P.E."/>
            <person name="Keeble-Gagnere G."/>
            <person name="Wang J."/>
            <person name="Hirakawa H."/>
            <person name="Shirasawa K."/>
            <person name="Vercoe P."/>
            <person name="Stefanova K."/>
            <person name="Durmic Z."/>
            <person name="Nichols P."/>
            <person name="Revell C."/>
            <person name="Isobe S.N."/>
            <person name="Edwards D."/>
            <person name="Erskine W."/>
        </authorList>
    </citation>
    <scope>NUCLEOTIDE SEQUENCE [LARGE SCALE GENOMIC DNA]</scope>
    <source>
        <strain evidence="10">cv. Daliak</strain>
    </source>
</reference>
<keyword evidence="3" id="KW-0862">Zinc</keyword>
<keyword evidence="5" id="KW-0539">Nucleus</keyword>
<feature type="region of interest" description="Disordered" evidence="7">
    <location>
        <begin position="405"/>
        <end position="490"/>
    </location>
</feature>
<dbReference type="SUPFAM" id="SSF57903">
    <property type="entry name" value="FYVE/PHD zinc finger"/>
    <property type="match status" value="1"/>
</dbReference>
<evidence type="ECO:0000256" key="2">
    <source>
        <dbReference type="ARBA" id="ARBA00022771"/>
    </source>
</evidence>
<dbReference type="PANTHER" id="PTHR14140:SF27">
    <property type="entry name" value="OS04G0289800 PROTEIN"/>
    <property type="match status" value="1"/>
</dbReference>
<dbReference type="InterPro" id="IPR047498">
    <property type="entry name" value="RING-HC_ORTHRUS_rpt1"/>
</dbReference>
<dbReference type="InterPro" id="IPR015947">
    <property type="entry name" value="PUA-like_sf"/>
</dbReference>
<evidence type="ECO:0000256" key="3">
    <source>
        <dbReference type="ARBA" id="ARBA00022833"/>
    </source>
</evidence>
<dbReference type="GO" id="GO:0008270">
    <property type="term" value="F:zinc ion binding"/>
    <property type="evidence" value="ECO:0007669"/>
    <property type="project" value="UniProtKB-KW"/>
</dbReference>
<evidence type="ECO:0000256" key="6">
    <source>
        <dbReference type="PROSITE-ProRule" id="PRU00175"/>
    </source>
</evidence>
<feature type="domain" description="RING-type" evidence="8">
    <location>
        <begin position="323"/>
        <end position="381"/>
    </location>
</feature>
<dbReference type="InterPro" id="IPR018957">
    <property type="entry name" value="Znf_C3HC4_RING-type"/>
</dbReference>
<accession>A0A2Z6NXE7</accession>
<dbReference type="Proteomes" id="UP000242715">
    <property type="component" value="Unassembled WGS sequence"/>
</dbReference>
<protein>
    <recommendedName>
        <fullName evidence="8">RING-type domain-containing protein</fullName>
    </recommendedName>
</protein>
<keyword evidence="4" id="KW-0238">DNA-binding</keyword>
<feature type="compositionally biased region" description="Basic and acidic residues" evidence="7">
    <location>
        <begin position="418"/>
        <end position="454"/>
    </location>
</feature>
<dbReference type="CDD" id="cd23138">
    <property type="entry name" value="RING-HC_ORTHRUS_rpt1"/>
    <property type="match status" value="1"/>
</dbReference>
<organism evidence="9 10">
    <name type="scientific">Trifolium subterraneum</name>
    <name type="common">Subterranean clover</name>
    <dbReference type="NCBI Taxonomy" id="3900"/>
    <lineage>
        <taxon>Eukaryota</taxon>
        <taxon>Viridiplantae</taxon>
        <taxon>Streptophyta</taxon>
        <taxon>Embryophyta</taxon>
        <taxon>Tracheophyta</taxon>
        <taxon>Spermatophyta</taxon>
        <taxon>Magnoliopsida</taxon>
        <taxon>eudicotyledons</taxon>
        <taxon>Gunneridae</taxon>
        <taxon>Pentapetalae</taxon>
        <taxon>rosids</taxon>
        <taxon>fabids</taxon>
        <taxon>Fabales</taxon>
        <taxon>Fabaceae</taxon>
        <taxon>Papilionoideae</taxon>
        <taxon>50 kb inversion clade</taxon>
        <taxon>NPAAA clade</taxon>
        <taxon>Hologalegina</taxon>
        <taxon>IRL clade</taxon>
        <taxon>Trifolieae</taxon>
        <taxon>Trifolium</taxon>
    </lineage>
</organism>
<dbReference type="GO" id="GO:0003677">
    <property type="term" value="F:DNA binding"/>
    <property type="evidence" value="ECO:0007669"/>
    <property type="project" value="UniProtKB-KW"/>
</dbReference>
<dbReference type="InterPro" id="IPR013083">
    <property type="entry name" value="Znf_RING/FYVE/PHD"/>
</dbReference>
<dbReference type="InterPro" id="IPR036987">
    <property type="entry name" value="SRA-YDG_sf"/>
</dbReference>
<evidence type="ECO:0000256" key="4">
    <source>
        <dbReference type="ARBA" id="ARBA00023125"/>
    </source>
</evidence>
<evidence type="ECO:0000259" key="8">
    <source>
        <dbReference type="PROSITE" id="PS50089"/>
    </source>
</evidence>
<evidence type="ECO:0000256" key="5">
    <source>
        <dbReference type="ARBA" id="ARBA00023242"/>
    </source>
</evidence>
<dbReference type="InterPro" id="IPR003105">
    <property type="entry name" value="SRA_YDG"/>
</dbReference>
<dbReference type="Gene3D" id="3.30.40.10">
    <property type="entry name" value="Zinc/RING finger domain, C3HC4 (zinc finger)"/>
    <property type="match status" value="2"/>
</dbReference>
<dbReference type="PROSITE" id="PS50089">
    <property type="entry name" value="ZF_RING_2"/>
    <property type="match status" value="2"/>
</dbReference>
<dbReference type="Pfam" id="PF13445">
    <property type="entry name" value="zf-RING_UBOX"/>
    <property type="match status" value="1"/>
</dbReference>
<sequence length="490" mass="54751">MAQFLPCDSEGICMVCKHKPLETETLVCRTCVTPWHVPCLPLVPTTILDWECSDCSQTIDNSNNGVGDVPAPPIAGDLVSAIRAIENDTSLTDQEKAKKRQELVGGGCSKSTGETNNSLLDGRVNCSFCMQLPERPVTTPCAHNFCLKCFEKWIKQGKRTCANCRAAIPAKMATNPRINAQSHKEKRSSYAPEEGVRYDGVYRIEKCWRKIGIQGHKVCRYLFVRCDNEAAPWTSDLSGDRPRPLPIIEEFKDAIDITERKGDPSWDFDEEKGCWLWKKPPPLSKKPVNTVDPIDGSIIKVVRPKAKKVPFKIKDRLLKEFGCSICHKVLASPLTTPCAHNFCKACLEGTFSGQSYIRTRTTQSGRSLRAQKNVMKCPTCSTDIADYLQNPQVNREMMDIIESLQRQAEQMEESSEESSAKSEDESSGKSDENLKLDEEKEIPKPCDSSEKVSEETENDVDPPQKRRKGTDGKAVVNAEEHTDEAVVETM</sequence>
<name>A0A2Z6NXE7_TRISU</name>
<evidence type="ECO:0000256" key="1">
    <source>
        <dbReference type="ARBA" id="ARBA00022723"/>
    </source>
</evidence>
<dbReference type="OrthoDB" id="2270193at2759"/>
<dbReference type="InterPro" id="IPR001841">
    <property type="entry name" value="Znf_RING"/>
</dbReference>
<dbReference type="Pfam" id="PF00097">
    <property type="entry name" value="zf-C3HC4"/>
    <property type="match status" value="1"/>
</dbReference>
<dbReference type="GO" id="GO:0061630">
    <property type="term" value="F:ubiquitin protein ligase activity"/>
    <property type="evidence" value="ECO:0007669"/>
    <property type="project" value="TreeGrafter"/>
</dbReference>
<dbReference type="InterPro" id="IPR017907">
    <property type="entry name" value="Znf_RING_CS"/>
</dbReference>
<keyword evidence="10" id="KW-1185">Reference proteome</keyword>
<dbReference type="GO" id="GO:0016567">
    <property type="term" value="P:protein ubiquitination"/>
    <property type="evidence" value="ECO:0007669"/>
    <property type="project" value="TreeGrafter"/>
</dbReference>
<dbReference type="Pfam" id="PF02182">
    <property type="entry name" value="SAD_SRA"/>
    <property type="match status" value="1"/>
</dbReference>
<gene>
    <name evidence="9" type="ORF">TSUD_99900</name>
</gene>
<dbReference type="PROSITE" id="PS00518">
    <property type="entry name" value="ZF_RING_1"/>
    <property type="match status" value="1"/>
</dbReference>
<dbReference type="SUPFAM" id="SSF57850">
    <property type="entry name" value="RING/U-box"/>
    <property type="match status" value="2"/>
</dbReference>
<dbReference type="PANTHER" id="PTHR14140">
    <property type="entry name" value="E3 UBIQUITIN-PROTEIN LIGASE UHRF-RELATED"/>
    <property type="match status" value="1"/>
</dbReference>
<dbReference type="InterPro" id="IPR019786">
    <property type="entry name" value="Zinc_finger_PHD-type_CS"/>
</dbReference>
<evidence type="ECO:0000313" key="9">
    <source>
        <dbReference type="EMBL" id="GAU48818.1"/>
    </source>
</evidence>
<evidence type="ECO:0000313" key="10">
    <source>
        <dbReference type="Proteomes" id="UP000242715"/>
    </source>
</evidence>
<dbReference type="Gene3D" id="2.30.280.10">
    <property type="entry name" value="SRA-YDG"/>
    <property type="match status" value="1"/>
</dbReference>
<dbReference type="SMART" id="SM00184">
    <property type="entry name" value="RING"/>
    <property type="match status" value="2"/>
</dbReference>
<dbReference type="InterPro" id="IPR011011">
    <property type="entry name" value="Znf_FYVE_PHD"/>
</dbReference>